<dbReference type="InterPro" id="IPR003340">
    <property type="entry name" value="B3_DNA-bd"/>
</dbReference>
<sequence length="122" mass="14172">MTHTLLGKNTRLDIPTPYWWAQGEEKFNDVLYTLTGSMKWGIVKNALHMTTRQTFYFFIQGWYEFYSRNRFEQGDTLLFTKTGAAAFTVTPAIYRLSSPQICCCSNHVRGPSRTWRPVYSPG</sequence>
<proteinExistence type="predicted"/>
<dbReference type="GO" id="GO:0003677">
    <property type="term" value="F:DNA binding"/>
    <property type="evidence" value="ECO:0007669"/>
    <property type="project" value="UniProtKB-KW"/>
</dbReference>
<evidence type="ECO:0000256" key="2">
    <source>
        <dbReference type="ARBA" id="ARBA00023125"/>
    </source>
</evidence>
<keyword evidence="2" id="KW-0238">DNA-binding</keyword>
<keyword evidence="7" id="KW-1185">Reference proteome</keyword>
<dbReference type="InterPro" id="IPR015300">
    <property type="entry name" value="DNA-bd_pseudobarrel_sf"/>
</dbReference>
<feature type="domain" description="TF-B3" evidence="5">
    <location>
        <begin position="1"/>
        <end position="95"/>
    </location>
</feature>
<protein>
    <recommendedName>
        <fullName evidence="5">TF-B3 domain-containing protein</fullName>
    </recommendedName>
</protein>
<dbReference type="AlphaFoldDB" id="A0A8T0HVA7"/>
<dbReference type="PROSITE" id="PS50863">
    <property type="entry name" value="B3"/>
    <property type="match status" value="1"/>
</dbReference>
<keyword evidence="4" id="KW-0539">Nucleus</keyword>
<dbReference type="SUPFAM" id="SSF101936">
    <property type="entry name" value="DNA-binding pseudobarrel domain"/>
    <property type="match status" value="1"/>
</dbReference>
<evidence type="ECO:0000256" key="1">
    <source>
        <dbReference type="ARBA" id="ARBA00023015"/>
    </source>
</evidence>
<dbReference type="EMBL" id="CM026426">
    <property type="protein sequence ID" value="KAG0574727.1"/>
    <property type="molecule type" value="Genomic_DNA"/>
</dbReference>
<keyword evidence="1" id="KW-0805">Transcription regulation</keyword>
<evidence type="ECO:0000256" key="3">
    <source>
        <dbReference type="ARBA" id="ARBA00023163"/>
    </source>
</evidence>
<evidence type="ECO:0000256" key="4">
    <source>
        <dbReference type="ARBA" id="ARBA00023242"/>
    </source>
</evidence>
<evidence type="ECO:0000259" key="5">
    <source>
        <dbReference type="PROSITE" id="PS50863"/>
    </source>
</evidence>
<keyword evidence="3" id="KW-0804">Transcription</keyword>
<name>A0A8T0HVA7_CERPU</name>
<organism evidence="6 7">
    <name type="scientific">Ceratodon purpureus</name>
    <name type="common">Fire moss</name>
    <name type="synonym">Dicranum purpureum</name>
    <dbReference type="NCBI Taxonomy" id="3225"/>
    <lineage>
        <taxon>Eukaryota</taxon>
        <taxon>Viridiplantae</taxon>
        <taxon>Streptophyta</taxon>
        <taxon>Embryophyta</taxon>
        <taxon>Bryophyta</taxon>
        <taxon>Bryophytina</taxon>
        <taxon>Bryopsida</taxon>
        <taxon>Dicranidae</taxon>
        <taxon>Pseudoditrichales</taxon>
        <taxon>Ditrichaceae</taxon>
        <taxon>Ceratodon</taxon>
    </lineage>
</organism>
<accession>A0A8T0HVA7</accession>
<evidence type="ECO:0000313" key="7">
    <source>
        <dbReference type="Proteomes" id="UP000822688"/>
    </source>
</evidence>
<evidence type="ECO:0000313" key="6">
    <source>
        <dbReference type="EMBL" id="KAG0574727.1"/>
    </source>
</evidence>
<comment type="caution">
    <text evidence="6">The sequence shown here is derived from an EMBL/GenBank/DDBJ whole genome shotgun (WGS) entry which is preliminary data.</text>
</comment>
<gene>
    <name evidence="6" type="ORF">KC19_VG285800</name>
</gene>
<reference evidence="6" key="1">
    <citation type="submission" date="2020-06" db="EMBL/GenBank/DDBJ databases">
        <title>WGS assembly of Ceratodon purpureus strain R40.</title>
        <authorList>
            <person name="Carey S.B."/>
            <person name="Jenkins J."/>
            <person name="Shu S."/>
            <person name="Lovell J.T."/>
            <person name="Sreedasyam A."/>
            <person name="Maumus F."/>
            <person name="Tiley G.P."/>
            <person name="Fernandez-Pozo N."/>
            <person name="Barry K."/>
            <person name="Chen C."/>
            <person name="Wang M."/>
            <person name="Lipzen A."/>
            <person name="Daum C."/>
            <person name="Saski C.A."/>
            <person name="Payton A.C."/>
            <person name="Mcbreen J.C."/>
            <person name="Conrad R.E."/>
            <person name="Kollar L.M."/>
            <person name="Olsson S."/>
            <person name="Huttunen S."/>
            <person name="Landis J.B."/>
            <person name="Wickett N.J."/>
            <person name="Johnson M.G."/>
            <person name="Rensing S.A."/>
            <person name="Grimwood J."/>
            <person name="Schmutz J."/>
            <person name="Mcdaniel S.F."/>
        </authorList>
    </citation>
    <scope>NUCLEOTIDE SEQUENCE</scope>
    <source>
        <strain evidence="6">R40</strain>
    </source>
</reference>
<dbReference type="Gene3D" id="2.40.330.10">
    <property type="entry name" value="DNA-binding pseudobarrel domain"/>
    <property type="match status" value="1"/>
</dbReference>
<dbReference type="Proteomes" id="UP000822688">
    <property type="component" value="Chromosome V"/>
</dbReference>